<dbReference type="Proteomes" id="UP000249661">
    <property type="component" value="Unassembled WGS sequence"/>
</dbReference>
<dbReference type="EMBL" id="KZ824948">
    <property type="protein sequence ID" value="RAH71495.1"/>
    <property type="molecule type" value="Genomic_DNA"/>
</dbReference>
<gene>
    <name evidence="1" type="ORF">BO66DRAFT_50791</name>
</gene>
<evidence type="ECO:0000313" key="2">
    <source>
        <dbReference type="Proteomes" id="UP000249661"/>
    </source>
</evidence>
<proteinExistence type="predicted"/>
<name>A0ACD1HCW0_9EURO</name>
<reference evidence="1" key="1">
    <citation type="submission" date="2018-02" db="EMBL/GenBank/DDBJ databases">
        <title>The genomes of Aspergillus section Nigri reveals drivers in fungal speciation.</title>
        <authorList>
            <consortium name="DOE Joint Genome Institute"/>
            <person name="Vesth T.C."/>
            <person name="Nybo J."/>
            <person name="Theobald S."/>
            <person name="Brandl J."/>
            <person name="Frisvad J.C."/>
            <person name="Nielsen K.F."/>
            <person name="Lyhne E.K."/>
            <person name="Kogle M.E."/>
            <person name="Kuo A."/>
            <person name="Riley R."/>
            <person name="Clum A."/>
            <person name="Nolan M."/>
            <person name="Lipzen A."/>
            <person name="Salamov A."/>
            <person name="Henrissat B."/>
            <person name="Wiebenga A."/>
            <person name="De vries R.P."/>
            <person name="Grigoriev I.V."/>
            <person name="Mortensen U.H."/>
            <person name="Andersen M.R."/>
            <person name="Baker S.E."/>
        </authorList>
    </citation>
    <scope>NUCLEOTIDE SEQUENCE</scope>
    <source>
        <strain evidence="1">CBS 121060</strain>
    </source>
</reference>
<protein>
    <submittedName>
        <fullName evidence="1">Uncharacterized protein</fullName>
    </submittedName>
</protein>
<keyword evidence="2" id="KW-1185">Reference proteome</keyword>
<accession>A0ACD1HCW0</accession>
<organism evidence="1 2">
    <name type="scientific">Aspergillus aculeatinus CBS 121060</name>
    <dbReference type="NCBI Taxonomy" id="1448322"/>
    <lineage>
        <taxon>Eukaryota</taxon>
        <taxon>Fungi</taxon>
        <taxon>Dikarya</taxon>
        <taxon>Ascomycota</taxon>
        <taxon>Pezizomycotina</taxon>
        <taxon>Eurotiomycetes</taxon>
        <taxon>Eurotiomycetidae</taxon>
        <taxon>Eurotiales</taxon>
        <taxon>Aspergillaceae</taxon>
        <taxon>Aspergillus</taxon>
        <taxon>Aspergillus subgen. Circumdati</taxon>
    </lineage>
</organism>
<sequence>MPLSPLVIRRGAGGGNRLKRTKKKGSGWSIRGQSHLQNALLAAIRLASQLLLGICQLSHVLCIGRLIEITVVSHSLDCGRHSRSQIPWTFQFALLISLLP</sequence>
<evidence type="ECO:0000313" key="1">
    <source>
        <dbReference type="EMBL" id="RAH71495.1"/>
    </source>
</evidence>